<keyword evidence="4" id="KW-1185">Reference proteome</keyword>
<keyword evidence="1" id="KW-0853">WD repeat</keyword>
<dbReference type="Proteomes" id="UP000886520">
    <property type="component" value="Chromosome 9"/>
</dbReference>
<protein>
    <recommendedName>
        <fullName evidence="5">WD repeat-containing protein 25</fullName>
    </recommendedName>
</protein>
<name>A0A9D4ZJK3_ADICA</name>
<evidence type="ECO:0000256" key="2">
    <source>
        <dbReference type="SAM" id="MobiDB-lite"/>
    </source>
</evidence>
<dbReference type="PROSITE" id="PS50294">
    <property type="entry name" value="WD_REPEATS_REGION"/>
    <property type="match status" value="1"/>
</dbReference>
<dbReference type="InterPro" id="IPR053053">
    <property type="entry name" value="WD_repeat_protein"/>
</dbReference>
<feature type="repeat" description="WD" evidence="1">
    <location>
        <begin position="453"/>
        <end position="482"/>
    </location>
</feature>
<feature type="repeat" description="WD" evidence="1">
    <location>
        <begin position="301"/>
        <end position="343"/>
    </location>
</feature>
<accession>A0A9D4ZJK3</accession>
<feature type="region of interest" description="Disordered" evidence="2">
    <location>
        <begin position="1"/>
        <end position="55"/>
    </location>
</feature>
<evidence type="ECO:0000313" key="4">
    <source>
        <dbReference type="Proteomes" id="UP000886520"/>
    </source>
</evidence>
<sequence length="516" mass="57040">MESLISAYGIGEDEDEDKDKDKEDSLQKQEVDDEETCYKKRKRAPHSPPPPLRCGQETATCIFIGPAELPPHSPRSSNGDEETANGVFIGPLERPPHVSPPSCCSNAGEEPAACFFGPAERPCGPAERPHGLSSARPSLECHIPLPHGRYISKRERAALSSTVSEPINPHSEQLSSGLQRLNPADISWNGQVSTNSSASASFRSHLPKGLFIQLKAHVKAITAVRWSPTHSSLLASAGLDCAARVWDTWSKKPSLGAVRSFISDSAAKDMQWSPDGRCLLTCGFDQTSRLNDLETGLETQVFKEDQIVNVIKFHPVQTDLFLSGGSKGVLRLWDVRSGAVAQEFRKGQGQIMDVDFDREGKHFVSASDIADRNSSDRTIIVWDFATQLPLSHQIYLEPYTCPCVRYHPFENVFVAQSHGNYIALFSGHPPFRMNKHKRFERHEVSGYRIQCNFSPDGELLLSGSSNGQVYIYHYKSAKVLKELEGHVHVCVDVSYHPCMPSVVASGGWEGNICIYK</sequence>
<organism evidence="3 4">
    <name type="scientific">Adiantum capillus-veneris</name>
    <name type="common">Maidenhair fern</name>
    <dbReference type="NCBI Taxonomy" id="13818"/>
    <lineage>
        <taxon>Eukaryota</taxon>
        <taxon>Viridiplantae</taxon>
        <taxon>Streptophyta</taxon>
        <taxon>Embryophyta</taxon>
        <taxon>Tracheophyta</taxon>
        <taxon>Polypodiopsida</taxon>
        <taxon>Polypodiidae</taxon>
        <taxon>Polypodiales</taxon>
        <taxon>Pteridineae</taxon>
        <taxon>Pteridaceae</taxon>
        <taxon>Vittarioideae</taxon>
        <taxon>Adiantum</taxon>
    </lineage>
</organism>
<feature type="compositionally biased region" description="Basic and acidic residues" evidence="2">
    <location>
        <begin position="19"/>
        <end position="30"/>
    </location>
</feature>
<dbReference type="SMART" id="SM00320">
    <property type="entry name" value="WD40"/>
    <property type="match status" value="6"/>
</dbReference>
<dbReference type="PANTHER" id="PTHR44566:SF1">
    <property type="entry name" value="WD REPEAT-CONTAINING PROTEIN 25"/>
    <property type="match status" value="1"/>
</dbReference>
<dbReference type="InterPro" id="IPR015943">
    <property type="entry name" value="WD40/YVTN_repeat-like_dom_sf"/>
</dbReference>
<evidence type="ECO:0008006" key="5">
    <source>
        <dbReference type="Google" id="ProtNLM"/>
    </source>
</evidence>
<feature type="repeat" description="WD" evidence="1">
    <location>
        <begin position="214"/>
        <end position="247"/>
    </location>
</feature>
<gene>
    <name evidence="3" type="ORF">GOP47_0009507</name>
</gene>
<evidence type="ECO:0000256" key="1">
    <source>
        <dbReference type="PROSITE-ProRule" id="PRU00221"/>
    </source>
</evidence>
<dbReference type="Gene3D" id="2.130.10.10">
    <property type="entry name" value="YVTN repeat-like/Quinoprotein amine dehydrogenase"/>
    <property type="match status" value="1"/>
</dbReference>
<dbReference type="SUPFAM" id="SSF50978">
    <property type="entry name" value="WD40 repeat-like"/>
    <property type="match status" value="1"/>
</dbReference>
<dbReference type="PROSITE" id="PS50082">
    <property type="entry name" value="WD_REPEATS_2"/>
    <property type="match status" value="3"/>
</dbReference>
<dbReference type="OrthoDB" id="256303at2759"/>
<dbReference type="Pfam" id="PF00400">
    <property type="entry name" value="WD40"/>
    <property type="match status" value="5"/>
</dbReference>
<dbReference type="InterPro" id="IPR036322">
    <property type="entry name" value="WD40_repeat_dom_sf"/>
</dbReference>
<dbReference type="InterPro" id="IPR001680">
    <property type="entry name" value="WD40_rpt"/>
</dbReference>
<evidence type="ECO:0000313" key="3">
    <source>
        <dbReference type="EMBL" id="KAI5075431.1"/>
    </source>
</evidence>
<dbReference type="AlphaFoldDB" id="A0A9D4ZJK3"/>
<dbReference type="PANTHER" id="PTHR44566">
    <property type="entry name" value="TRANSDUCIN/WD40 REPEAT-LIKE SUPERFAMILY PROTEIN"/>
    <property type="match status" value="1"/>
</dbReference>
<dbReference type="EMBL" id="JABFUD020000009">
    <property type="protein sequence ID" value="KAI5075431.1"/>
    <property type="molecule type" value="Genomic_DNA"/>
</dbReference>
<reference evidence="3" key="1">
    <citation type="submission" date="2021-01" db="EMBL/GenBank/DDBJ databases">
        <title>Adiantum capillus-veneris genome.</title>
        <authorList>
            <person name="Fang Y."/>
            <person name="Liao Q."/>
        </authorList>
    </citation>
    <scope>NUCLEOTIDE SEQUENCE</scope>
    <source>
        <strain evidence="3">H3</strain>
        <tissue evidence="3">Leaf</tissue>
    </source>
</reference>
<proteinExistence type="predicted"/>
<comment type="caution">
    <text evidence="3">The sequence shown here is derived from an EMBL/GenBank/DDBJ whole genome shotgun (WGS) entry which is preliminary data.</text>
</comment>